<dbReference type="PIRSF" id="PIRSF000027">
    <property type="entry name" value="Cytc_c_prime"/>
    <property type="match status" value="1"/>
</dbReference>
<evidence type="ECO:0000256" key="5">
    <source>
        <dbReference type="ARBA" id="ARBA00023004"/>
    </source>
</evidence>
<dbReference type="EMBL" id="MTJN01000002">
    <property type="protein sequence ID" value="OOV06747.1"/>
    <property type="molecule type" value="Genomic_DNA"/>
</dbReference>
<keyword evidence="3 6" id="KW-0479">Metal-binding</keyword>
<dbReference type="Pfam" id="PF01322">
    <property type="entry name" value="Cytochrom_C_2"/>
    <property type="match status" value="1"/>
</dbReference>
<dbReference type="RefSeq" id="WP_078364569.1">
    <property type="nucleotide sequence ID" value="NZ_MTJN01000002.1"/>
</dbReference>
<dbReference type="InterPro" id="IPR010980">
    <property type="entry name" value="Cyt_c/b562"/>
</dbReference>
<evidence type="ECO:0000256" key="3">
    <source>
        <dbReference type="ARBA" id="ARBA00022723"/>
    </source>
</evidence>
<dbReference type="GO" id="GO:0042597">
    <property type="term" value="C:periplasmic space"/>
    <property type="evidence" value="ECO:0007669"/>
    <property type="project" value="InterPro"/>
</dbReference>
<feature type="signal peptide" evidence="8">
    <location>
        <begin position="1"/>
        <end position="25"/>
    </location>
</feature>
<dbReference type="InterPro" id="IPR002321">
    <property type="entry name" value="Cyt_c_II"/>
</dbReference>
<sequence>MKKLRTFVLAAVAACVMVPASAQFAKVEDAIKYRQSSFFVMQQNFGRVAGMAAGKIPFDAKLAADSAAVADFVAKLPWAGFGPGMDKGESKAKPEIWSNKTKFDDYANKMQTEMAKLNVAAKSGNLDSIKAAVNSTGGTCKSCHDDFKNK</sequence>
<evidence type="ECO:0000256" key="8">
    <source>
        <dbReference type="SAM" id="SignalP"/>
    </source>
</evidence>
<name>A0A1T1ARQ7_RHOFE</name>
<dbReference type="GO" id="GO:0009055">
    <property type="term" value="F:electron transfer activity"/>
    <property type="evidence" value="ECO:0007669"/>
    <property type="project" value="InterPro"/>
</dbReference>
<reference evidence="9 10" key="1">
    <citation type="submission" date="2017-01" db="EMBL/GenBank/DDBJ databases">
        <title>Genome sequencing of Rhodoferax fermentans JCM 7819.</title>
        <authorList>
            <person name="Kim Y.J."/>
            <person name="Farh M.E.-A."/>
            <person name="Yang D.-C."/>
        </authorList>
    </citation>
    <scope>NUCLEOTIDE SEQUENCE [LARGE SCALE GENOMIC DNA]</scope>
    <source>
        <strain evidence="9 10">JCM 7819</strain>
    </source>
</reference>
<dbReference type="InterPro" id="IPR015984">
    <property type="entry name" value="Cyt_c_prime_subgr"/>
</dbReference>
<feature type="chain" id="PRO_5012820427" evidence="8">
    <location>
        <begin position="26"/>
        <end position="150"/>
    </location>
</feature>
<evidence type="ECO:0000256" key="1">
    <source>
        <dbReference type="ARBA" id="ARBA00022448"/>
    </source>
</evidence>
<feature type="binding site" description="axial binding residue" evidence="6">
    <location>
        <position position="144"/>
    </location>
    <ligand>
        <name>heme c</name>
        <dbReference type="ChEBI" id="CHEBI:61717"/>
    </ligand>
    <ligandPart>
        <name>Fe</name>
        <dbReference type="ChEBI" id="CHEBI:18248"/>
    </ligandPart>
</feature>
<dbReference type="PRINTS" id="PR00608">
    <property type="entry name" value="CYTCHROMECII"/>
</dbReference>
<keyword evidence="4" id="KW-0249">Electron transport</keyword>
<comment type="PTM">
    <text evidence="7">Binds 1 heme group per subunit.</text>
</comment>
<dbReference type="GO" id="GO:0022900">
    <property type="term" value="P:electron transport chain"/>
    <property type="evidence" value="ECO:0007669"/>
    <property type="project" value="InterPro"/>
</dbReference>
<evidence type="ECO:0000313" key="10">
    <source>
        <dbReference type="Proteomes" id="UP000190750"/>
    </source>
</evidence>
<keyword evidence="1" id="KW-0813">Transport</keyword>
<dbReference type="STRING" id="28066.RF819_08430"/>
<feature type="binding site" description="covalent" evidence="7">
    <location>
        <position position="143"/>
    </location>
    <ligand>
        <name>heme c</name>
        <dbReference type="ChEBI" id="CHEBI:61717"/>
    </ligand>
</feature>
<gene>
    <name evidence="9" type="ORF">RF819_08430</name>
</gene>
<evidence type="ECO:0000313" key="9">
    <source>
        <dbReference type="EMBL" id="OOV06747.1"/>
    </source>
</evidence>
<evidence type="ECO:0000256" key="2">
    <source>
        <dbReference type="ARBA" id="ARBA00022617"/>
    </source>
</evidence>
<comment type="caution">
    <text evidence="9">The sequence shown here is derived from an EMBL/GenBank/DDBJ whole genome shotgun (WGS) entry which is preliminary data.</text>
</comment>
<evidence type="ECO:0000256" key="7">
    <source>
        <dbReference type="PIRSR" id="PIRSR000027-2"/>
    </source>
</evidence>
<accession>A0A1T1ARQ7</accession>
<dbReference type="InterPro" id="IPR012127">
    <property type="entry name" value="Cyt_c_prime"/>
</dbReference>
<dbReference type="AlphaFoldDB" id="A0A1T1ARQ7"/>
<dbReference type="Proteomes" id="UP000190750">
    <property type="component" value="Unassembled WGS sequence"/>
</dbReference>
<protein>
    <submittedName>
        <fullName evidence="9">Cytochrome C</fullName>
    </submittedName>
</protein>
<evidence type="ECO:0000256" key="4">
    <source>
        <dbReference type="ARBA" id="ARBA00022982"/>
    </source>
</evidence>
<keyword evidence="8" id="KW-0732">Signal</keyword>
<feature type="binding site" description="covalent" evidence="7">
    <location>
        <position position="140"/>
    </location>
    <ligand>
        <name>heme c</name>
        <dbReference type="ChEBI" id="CHEBI:61717"/>
    </ligand>
</feature>
<proteinExistence type="predicted"/>
<keyword evidence="10" id="KW-1185">Reference proteome</keyword>
<organism evidence="9 10">
    <name type="scientific">Rhodoferax fermentans</name>
    <dbReference type="NCBI Taxonomy" id="28066"/>
    <lineage>
        <taxon>Bacteria</taxon>
        <taxon>Pseudomonadati</taxon>
        <taxon>Pseudomonadota</taxon>
        <taxon>Betaproteobacteria</taxon>
        <taxon>Burkholderiales</taxon>
        <taxon>Comamonadaceae</taxon>
        <taxon>Rhodoferax</taxon>
    </lineage>
</organism>
<evidence type="ECO:0000256" key="6">
    <source>
        <dbReference type="PIRSR" id="PIRSR000027-1"/>
    </source>
</evidence>
<dbReference type="PROSITE" id="PS51009">
    <property type="entry name" value="CYTCII"/>
    <property type="match status" value="1"/>
</dbReference>
<dbReference type="GO" id="GO:0005506">
    <property type="term" value="F:iron ion binding"/>
    <property type="evidence" value="ECO:0007669"/>
    <property type="project" value="InterPro"/>
</dbReference>
<keyword evidence="2 7" id="KW-0349">Heme</keyword>
<dbReference type="SUPFAM" id="SSF47175">
    <property type="entry name" value="Cytochromes"/>
    <property type="match status" value="1"/>
</dbReference>
<keyword evidence="5 6" id="KW-0408">Iron</keyword>
<dbReference type="GO" id="GO:0020037">
    <property type="term" value="F:heme binding"/>
    <property type="evidence" value="ECO:0007669"/>
    <property type="project" value="InterPro"/>
</dbReference>
<dbReference type="OrthoDB" id="5520910at2"/>
<dbReference type="Gene3D" id="1.20.120.10">
    <property type="entry name" value="Cytochrome c/b562"/>
    <property type="match status" value="1"/>
</dbReference>